<sequence>MADPFSVAAGALGITTLATTAPGQLSALISGFRDAPSEIQIIRSNLENLRRPLATLLQLVVSDEASSAATQADFVQIGLADAVNSCAGECDKFEMQLKRWTRHSSDSTQLSFRDKFLVGVAKKEKIRTFSTQLQTCAGTVQLALDTIQLLLMALSRVQLRSTTSSEADREATRLQLDAVKNKIQEHLELMREQLENATHRVEELENAHDGSDETDQTIEAAERRAEIIRAGQVSCGVVFAQAESSRSGIDIGNILTTDKSIAFVGLPANAVAKVNLRVQEVTTQGGSTSHVGVFRGDLSL</sequence>
<proteinExistence type="predicted"/>
<reference evidence="3 4" key="1">
    <citation type="submission" date="2020-01" db="EMBL/GenBank/DDBJ databases">
        <authorList>
            <consortium name="DOE Joint Genome Institute"/>
            <person name="Haridas S."/>
            <person name="Albert R."/>
            <person name="Binder M."/>
            <person name="Bloem J."/>
            <person name="Labutti K."/>
            <person name="Salamov A."/>
            <person name="Andreopoulos B."/>
            <person name="Baker S.E."/>
            <person name="Barry K."/>
            <person name="Bills G."/>
            <person name="Bluhm B.H."/>
            <person name="Cannon C."/>
            <person name="Castanera R."/>
            <person name="Culley D.E."/>
            <person name="Daum C."/>
            <person name="Ezra D."/>
            <person name="Gonzalez J.B."/>
            <person name="Henrissat B."/>
            <person name="Kuo A."/>
            <person name="Liang C."/>
            <person name="Lipzen A."/>
            <person name="Lutzoni F."/>
            <person name="Magnuson J."/>
            <person name="Mondo S."/>
            <person name="Nolan M."/>
            <person name="Ohm R."/>
            <person name="Pangilinan J."/>
            <person name="Park H.-J.H."/>
            <person name="Ramirez L."/>
            <person name="Alfaro M."/>
            <person name="Sun H."/>
            <person name="Tritt A."/>
            <person name="Yoshinaga Y."/>
            <person name="Zwiers L.-H.L."/>
            <person name="Turgeon B.G."/>
            <person name="Goodwin S.B."/>
            <person name="Spatafora J.W."/>
            <person name="Crous P.W."/>
            <person name="Grigoriev I.V."/>
        </authorList>
    </citation>
    <scope>NUCLEOTIDE SEQUENCE [LARGE SCALE GENOMIC DNA]</scope>
    <source>
        <strain evidence="3 4">CBS 611.86</strain>
    </source>
</reference>
<organism evidence="3 4">
    <name type="scientific">Massariosphaeria phaeospora</name>
    <dbReference type="NCBI Taxonomy" id="100035"/>
    <lineage>
        <taxon>Eukaryota</taxon>
        <taxon>Fungi</taxon>
        <taxon>Dikarya</taxon>
        <taxon>Ascomycota</taxon>
        <taxon>Pezizomycotina</taxon>
        <taxon>Dothideomycetes</taxon>
        <taxon>Pleosporomycetidae</taxon>
        <taxon>Pleosporales</taxon>
        <taxon>Pleosporales incertae sedis</taxon>
        <taxon>Massariosphaeria</taxon>
    </lineage>
</organism>
<evidence type="ECO:0000259" key="2">
    <source>
        <dbReference type="Pfam" id="PF17111"/>
    </source>
</evidence>
<dbReference type="Proteomes" id="UP000481861">
    <property type="component" value="Unassembled WGS sequence"/>
</dbReference>
<evidence type="ECO:0000313" key="4">
    <source>
        <dbReference type="Proteomes" id="UP000481861"/>
    </source>
</evidence>
<evidence type="ECO:0000313" key="3">
    <source>
        <dbReference type="EMBL" id="KAF2874658.1"/>
    </source>
</evidence>
<accession>A0A7C8MBY3</accession>
<evidence type="ECO:0000256" key="1">
    <source>
        <dbReference type="SAM" id="Coils"/>
    </source>
</evidence>
<feature type="domain" description="Azaphilone pigments biosynthesis cluster protein L N-terminal" evidence="2">
    <location>
        <begin position="2"/>
        <end position="219"/>
    </location>
</feature>
<keyword evidence="1" id="KW-0175">Coiled coil</keyword>
<dbReference type="Pfam" id="PF17111">
    <property type="entry name" value="PigL_N"/>
    <property type="match status" value="1"/>
</dbReference>
<dbReference type="EMBL" id="JAADJZ010000005">
    <property type="protein sequence ID" value="KAF2874658.1"/>
    <property type="molecule type" value="Genomic_DNA"/>
</dbReference>
<name>A0A7C8MBY3_9PLEO</name>
<protein>
    <recommendedName>
        <fullName evidence="2">Azaphilone pigments biosynthesis cluster protein L N-terminal domain-containing protein</fullName>
    </recommendedName>
</protein>
<keyword evidence="4" id="KW-1185">Reference proteome</keyword>
<dbReference type="AlphaFoldDB" id="A0A7C8MBY3"/>
<dbReference type="OrthoDB" id="432483at2759"/>
<dbReference type="InterPro" id="IPR031348">
    <property type="entry name" value="PigL_N"/>
</dbReference>
<gene>
    <name evidence="3" type="ORF">BDV95DRAFT_591463</name>
</gene>
<comment type="caution">
    <text evidence="3">The sequence shown here is derived from an EMBL/GenBank/DDBJ whole genome shotgun (WGS) entry which is preliminary data.</text>
</comment>
<feature type="coiled-coil region" evidence="1">
    <location>
        <begin position="169"/>
        <end position="214"/>
    </location>
</feature>